<proteinExistence type="predicted"/>
<dbReference type="AlphaFoldDB" id="A0A9R1X337"/>
<comment type="caution">
    <text evidence="1">The sequence shown here is derived from an EMBL/GenBank/DDBJ whole genome shotgun (WGS) entry which is preliminary data.</text>
</comment>
<keyword evidence="2" id="KW-1185">Reference proteome</keyword>
<gene>
    <name evidence="1" type="ORF">LSAT_V11C700362010</name>
</gene>
<name>A0A9R1X337_LACSA</name>
<protein>
    <submittedName>
        <fullName evidence="1">Uncharacterized protein</fullName>
    </submittedName>
</protein>
<organism evidence="1 2">
    <name type="scientific">Lactuca sativa</name>
    <name type="common">Garden lettuce</name>
    <dbReference type="NCBI Taxonomy" id="4236"/>
    <lineage>
        <taxon>Eukaryota</taxon>
        <taxon>Viridiplantae</taxon>
        <taxon>Streptophyta</taxon>
        <taxon>Embryophyta</taxon>
        <taxon>Tracheophyta</taxon>
        <taxon>Spermatophyta</taxon>
        <taxon>Magnoliopsida</taxon>
        <taxon>eudicotyledons</taxon>
        <taxon>Gunneridae</taxon>
        <taxon>Pentapetalae</taxon>
        <taxon>asterids</taxon>
        <taxon>campanulids</taxon>
        <taxon>Asterales</taxon>
        <taxon>Asteraceae</taxon>
        <taxon>Cichorioideae</taxon>
        <taxon>Cichorieae</taxon>
        <taxon>Lactucinae</taxon>
        <taxon>Lactuca</taxon>
    </lineage>
</organism>
<dbReference type="Proteomes" id="UP000235145">
    <property type="component" value="Unassembled WGS sequence"/>
</dbReference>
<sequence>MPKEKSVRVIVEVAEGDADQEAEEGVNSTFDKSVDVRKAAETFFGELVRVCGAEMVMKNVQDIQGPALTIVLERLKSYGPILVETFQKVYN</sequence>
<evidence type="ECO:0000313" key="1">
    <source>
        <dbReference type="EMBL" id="KAJ0196629.1"/>
    </source>
</evidence>
<evidence type="ECO:0000313" key="2">
    <source>
        <dbReference type="Proteomes" id="UP000235145"/>
    </source>
</evidence>
<reference evidence="1 2" key="1">
    <citation type="journal article" date="2017" name="Nat. Commun.">
        <title>Genome assembly with in vitro proximity ligation data and whole-genome triplication in lettuce.</title>
        <authorList>
            <person name="Reyes-Chin-Wo S."/>
            <person name="Wang Z."/>
            <person name="Yang X."/>
            <person name="Kozik A."/>
            <person name="Arikit S."/>
            <person name="Song C."/>
            <person name="Xia L."/>
            <person name="Froenicke L."/>
            <person name="Lavelle D.O."/>
            <person name="Truco M.J."/>
            <person name="Xia R."/>
            <person name="Zhu S."/>
            <person name="Xu C."/>
            <person name="Xu H."/>
            <person name="Xu X."/>
            <person name="Cox K."/>
            <person name="Korf I."/>
            <person name="Meyers B.C."/>
            <person name="Michelmore R.W."/>
        </authorList>
    </citation>
    <scope>NUCLEOTIDE SEQUENCE [LARGE SCALE GENOMIC DNA]</scope>
    <source>
        <strain evidence="2">cv. Salinas</strain>
        <tissue evidence="1">Seedlings</tissue>
    </source>
</reference>
<accession>A0A9R1X337</accession>
<dbReference type="EMBL" id="NBSK02000007">
    <property type="protein sequence ID" value="KAJ0196629.1"/>
    <property type="molecule type" value="Genomic_DNA"/>
</dbReference>